<name>A0A413FJB2_9FIRM</name>
<accession>A0A413FJB2</accession>
<proteinExistence type="predicted"/>
<comment type="caution">
    <text evidence="2">The sequence shown here is derived from an EMBL/GenBank/DDBJ whole genome shotgun (WGS) entry which is preliminary data.</text>
</comment>
<feature type="transmembrane region" description="Helical" evidence="1">
    <location>
        <begin position="21"/>
        <end position="41"/>
    </location>
</feature>
<protein>
    <submittedName>
        <fullName evidence="2">Uncharacterized protein</fullName>
    </submittedName>
</protein>
<gene>
    <name evidence="2" type="ORF">DWV29_03495</name>
</gene>
<dbReference type="Proteomes" id="UP000283880">
    <property type="component" value="Unassembled WGS sequence"/>
</dbReference>
<evidence type="ECO:0000313" key="3">
    <source>
        <dbReference type="Proteomes" id="UP000283880"/>
    </source>
</evidence>
<evidence type="ECO:0000256" key="1">
    <source>
        <dbReference type="SAM" id="Phobius"/>
    </source>
</evidence>
<dbReference type="AlphaFoldDB" id="A0A413FJB2"/>
<keyword evidence="1" id="KW-1133">Transmembrane helix</keyword>
<dbReference type="EMBL" id="QSBM01000002">
    <property type="protein sequence ID" value="RGX31876.1"/>
    <property type="molecule type" value="Genomic_DNA"/>
</dbReference>
<evidence type="ECO:0000313" key="2">
    <source>
        <dbReference type="EMBL" id="RGX31876.1"/>
    </source>
</evidence>
<sequence>MDIRCFPAGFSGQEDGPSERLLFFLYPISIYATIIMISYPFSTFTDTGKIPFQIDFVDGIFACLLRFSHGQRSKCADLPNSYMIS</sequence>
<organism evidence="2 3">
    <name type="scientific">Enterocloster asparagiformis</name>
    <dbReference type="NCBI Taxonomy" id="333367"/>
    <lineage>
        <taxon>Bacteria</taxon>
        <taxon>Bacillati</taxon>
        <taxon>Bacillota</taxon>
        <taxon>Clostridia</taxon>
        <taxon>Lachnospirales</taxon>
        <taxon>Lachnospiraceae</taxon>
        <taxon>Enterocloster</taxon>
    </lineage>
</organism>
<keyword evidence="1" id="KW-0812">Transmembrane</keyword>
<keyword evidence="1" id="KW-0472">Membrane</keyword>
<reference evidence="2 3" key="1">
    <citation type="submission" date="2018-08" db="EMBL/GenBank/DDBJ databases">
        <title>A genome reference for cultivated species of the human gut microbiota.</title>
        <authorList>
            <person name="Zou Y."/>
            <person name="Xue W."/>
            <person name="Luo G."/>
        </authorList>
    </citation>
    <scope>NUCLEOTIDE SEQUENCE [LARGE SCALE GENOMIC DNA]</scope>
    <source>
        <strain evidence="2 3">AF04-15</strain>
    </source>
</reference>